<name>A0A0E9UTP4_ANGAN</name>
<sequence length="19" mass="2135">MILNKFPGHLGLIVPLMQL</sequence>
<reference evidence="1" key="2">
    <citation type="journal article" date="2015" name="Fish Shellfish Immunol.">
        <title>Early steps in the European eel (Anguilla anguilla)-Vibrio vulnificus interaction in the gills: Role of the RtxA13 toxin.</title>
        <authorList>
            <person name="Callol A."/>
            <person name="Pajuelo D."/>
            <person name="Ebbesson L."/>
            <person name="Teles M."/>
            <person name="MacKenzie S."/>
            <person name="Amaro C."/>
        </authorList>
    </citation>
    <scope>NUCLEOTIDE SEQUENCE</scope>
</reference>
<organism evidence="1">
    <name type="scientific">Anguilla anguilla</name>
    <name type="common">European freshwater eel</name>
    <name type="synonym">Muraena anguilla</name>
    <dbReference type="NCBI Taxonomy" id="7936"/>
    <lineage>
        <taxon>Eukaryota</taxon>
        <taxon>Metazoa</taxon>
        <taxon>Chordata</taxon>
        <taxon>Craniata</taxon>
        <taxon>Vertebrata</taxon>
        <taxon>Euteleostomi</taxon>
        <taxon>Actinopterygii</taxon>
        <taxon>Neopterygii</taxon>
        <taxon>Teleostei</taxon>
        <taxon>Anguilliformes</taxon>
        <taxon>Anguillidae</taxon>
        <taxon>Anguilla</taxon>
    </lineage>
</organism>
<reference evidence="1" key="1">
    <citation type="submission" date="2014-11" db="EMBL/GenBank/DDBJ databases">
        <authorList>
            <person name="Amaro Gonzalez C."/>
        </authorList>
    </citation>
    <scope>NUCLEOTIDE SEQUENCE</scope>
</reference>
<evidence type="ECO:0000313" key="1">
    <source>
        <dbReference type="EMBL" id="JAH69126.1"/>
    </source>
</evidence>
<protein>
    <submittedName>
        <fullName evidence="1">Uncharacterized protein</fullName>
    </submittedName>
</protein>
<dbReference type="EMBL" id="GBXM01039451">
    <property type="protein sequence ID" value="JAH69126.1"/>
    <property type="molecule type" value="Transcribed_RNA"/>
</dbReference>
<dbReference type="AlphaFoldDB" id="A0A0E9UTP4"/>
<proteinExistence type="predicted"/>
<accession>A0A0E9UTP4</accession>